<accession>A0ABD0JJ48</accession>
<evidence type="ECO:0000313" key="2">
    <source>
        <dbReference type="EMBL" id="KAK7474891.1"/>
    </source>
</evidence>
<protein>
    <submittedName>
        <fullName evidence="2">Uncharacterized protein</fullName>
    </submittedName>
</protein>
<sequence length="140" mass="15568">MQTSLALTRHCHTGSLQHSTQYCGTKALPLLTSPRTKRVMNHRESISAHDDRRRPRSLFMSTTEALRLCKSILPVPYARVSLRWLQIELAKRGKGPTSRPDGDMPKSDFGVNQCVRASLSTPSSPTPSDAMHPPPPPNQE</sequence>
<name>A0ABD0JJ48_9CAEN</name>
<evidence type="ECO:0000313" key="3">
    <source>
        <dbReference type="Proteomes" id="UP001519460"/>
    </source>
</evidence>
<dbReference type="Proteomes" id="UP001519460">
    <property type="component" value="Unassembled WGS sequence"/>
</dbReference>
<dbReference type="AlphaFoldDB" id="A0ABD0JJ48"/>
<organism evidence="2 3">
    <name type="scientific">Batillaria attramentaria</name>
    <dbReference type="NCBI Taxonomy" id="370345"/>
    <lineage>
        <taxon>Eukaryota</taxon>
        <taxon>Metazoa</taxon>
        <taxon>Spiralia</taxon>
        <taxon>Lophotrochozoa</taxon>
        <taxon>Mollusca</taxon>
        <taxon>Gastropoda</taxon>
        <taxon>Caenogastropoda</taxon>
        <taxon>Sorbeoconcha</taxon>
        <taxon>Cerithioidea</taxon>
        <taxon>Batillariidae</taxon>
        <taxon>Batillaria</taxon>
    </lineage>
</organism>
<comment type="caution">
    <text evidence="2">The sequence shown here is derived from an EMBL/GenBank/DDBJ whole genome shotgun (WGS) entry which is preliminary data.</text>
</comment>
<proteinExistence type="predicted"/>
<feature type="region of interest" description="Disordered" evidence="1">
    <location>
        <begin position="90"/>
        <end position="140"/>
    </location>
</feature>
<keyword evidence="3" id="KW-1185">Reference proteome</keyword>
<feature type="compositionally biased region" description="Low complexity" evidence="1">
    <location>
        <begin position="118"/>
        <end position="128"/>
    </location>
</feature>
<dbReference type="EMBL" id="JACVVK020000421">
    <property type="protein sequence ID" value="KAK7474891.1"/>
    <property type="molecule type" value="Genomic_DNA"/>
</dbReference>
<reference evidence="2 3" key="1">
    <citation type="journal article" date="2023" name="Sci. Data">
        <title>Genome assembly of the Korean intertidal mud-creeper Batillaria attramentaria.</title>
        <authorList>
            <person name="Patra A.K."/>
            <person name="Ho P.T."/>
            <person name="Jun S."/>
            <person name="Lee S.J."/>
            <person name="Kim Y."/>
            <person name="Won Y.J."/>
        </authorList>
    </citation>
    <scope>NUCLEOTIDE SEQUENCE [LARGE SCALE GENOMIC DNA]</scope>
    <source>
        <strain evidence="2">Wonlab-2016</strain>
    </source>
</reference>
<evidence type="ECO:0000256" key="1">
    <source>
        <dbReference type="SAM" id="MobiDB-lite"/>
    </source>
</evidence>
<gene>
    <name evidence="2" type="ORF">BaRGS_00033846</name>
</gene>